<name>A0ABP0TP15_9BRYO</name>
<dbReference type="EMBL" id="OZ019905">
    <property type="protein sequence ID" value="CAK9200910.1"/>
    <property type="molecule type" value="Genomic_DNA"/>
</dbReference>
<accession>A0ABP0TP15</accession>
<evidence type="ECO:0000313" key="2">
    <source>
        <dbReference type="Proteomes" id="UP001497512"/>
    </source>
</evidence>
<keyword evidence="2" id="KW-1185">Reference proteome</keyword>
<reference evidence="1" key="1">
    <citation type="submission" date="2024-02" db="EMBL/GenBank/DDBJ databases">
        <authorList>
            <consortium name="ELIXIR-Norway"/>
            <consortium name="Elixir Norway"/>
        </authorList>
    </citation>
    <scope>NUCLEOTIDE SEQUENCE</scope>
</reference>
<evidence type="ECO:0008006" key="3">
    <source>
        <dbReference type="Google" id="ProtNLM"/>
    </source>
</evidence>
<dbReference type="Proteomes" id="UP001497512">
    <property type="component" value="Chromosome 13"/>
</dbReference>
<proteinExistence type="predicted"/>
<protein>
    <recommendedName>
        <fullName evidence="3">F-box protein</fullName>
    </recommendedName>
</protein>
<organism evidence="1 2">
    <name type="scientific">Sphagnum troendelagicum</name>
    <dbReference type="NCBI Taxonomy" id="128251"/>
    <lineage>
        <taxon>Eukaryota</taxon>
        <taxon>Viridiplantae</taxon>
        <taxon>Streptophyta</taxon>
        <taxon>Embryophyta</taxon>
        <taxon>Bryophyta</taxon>
        <taxon>Sphagnophytina</taxon>
        <taxon>Sphagnopsida</taxon>
        <taxon>Sphagnales</taxon>
        <taxon>Sphagnaceae</taxon>
        <taxon>Sphagnum</taxon>
    </lineage>
</organism>
<gene>
    <name evidence="1" type="ORF">CSSPTR1EN2_LOCUS5643</name>
</gene>
<evidence type="ECO:0000313" key="1">
    <source>
        <dbReference type="EMBL" id="CAK9200910.1"/>
    </source>
</evidence>
<sequence length="474" mass="54124">MDNDKVIVSPWEDISGPDILAILKNPNAQHLLTPANVGHLFQKCPIFQLDPAWNLLASQCKTSPSRLELSTNTWLRAWSPTKFANKNTRTYYRYHPCIMETHNKLYHIVGFDQYNISNDHATTSTHLNENWLALPPLNYLPTKCDKVIAGSAGLLVIDGGEQPGHEPIMLWGKYQIPNEKYWMKQKTRMQSGGQSLVCVTNPLTREFILLPPILKRRVNDKIAKFVFINKERTIYNLVIVGWDYIEKNGKIEDILCVIVYSSQNQKFVHANCIEKARPIQFHECGRTGMAVINYGVYFGGLRIVTRVDDGNELEIPAIYYFNISQNRKQCLCFDFSLVNIAGRKIQAPKVVQAGGHRVFAATRYVQIPTIIWLVEVLLHNDGTPTGTYQTLPNGVMPTIFFKTLFPSEREALLPYECTNADAKIAFKVGTSNNLIVMYDMNTFEWNIIKFPCQKNQQEFSMCDGCYEPNFLARP</sequence>